<proteinExistence type="inferred from homology"/>
<gene>
    <name evidence="6" type="ORF">G4L39_07695</name>
</gene>
<evidence type="ECO:0000313" key="6">
    <source>
        <dbReference type="EMBL" id="NGO39280.1"/>
    </source>
</evidence>
<reference evidence="6 7" key="1">
    <citation type="submission" date="2020-02" db="EMBL/GenBank/DDBJ databases">
        <title>Draft genome sequence of Limisphaera ngatamarikiensis NGM72.4T, a thermophilic Verrucomicrobia grouped in subdivision 3.</title>
        <authorList>
            <person name="Carere C.R."/>
            <person name="Steen J."/>
            <person name="Hugenholtz P."/>
            <person name="Stott M.B."/>
        </authorList>
    </citation>
    <scope>NUCLEOTIDE SEQUENCE [LARGE SCALE GENOMIC DNA]</scope>
    <source>
        <strain evidence="6 7">NGM72.4</strain>
    </source>
</reference>
<evidence type="ECO:0000256" key="3">
    <source>
        <dbReference type="ARBA" id="ARBA00022741"/>
    </source>
</evidence>
<organism evidence="6 7">
    <name type="scientific">Limisphaera ngatamarikiensis</name>
    <dbReference type="NCBI Taxonomy" id="1324935"/>
    <lineage>
        <taxon>Bacteria</taxon>
        <taxon>Pseudomonadati</taxon>
        <taxon>Verrucomicrobiota</taxon>
        <taxon>Verrucomicrobiia</taxon>
        <taxon>Limisphaerales</taxon>
        <taxon>Limisphaeraceae</taxon>
        <taxon>Limisphaera</taxon>
    </lineage>
</organism>
<comment type="caution">
    <text evidence="6">The sequence shown here is derived from an EMBL/GenBank/DDBJ whole genome shotgun (WGS) entry which is preliminary data.</text>
</comment>
<dbReference type="EMBL" id="JAAKYA010000052">
    <property type="protein sequence ID" value="NGO39280.1"/>
    <property type="molecule type" value="Genomic_DNA"/>
</dbReference>
<dbReference type="RefSeq" id="WP_165107213.1">
    <property type="nucleotide sequence ID" value="NZ_JAAKYA010000052.1"/>
</dbReference>
<protein>
    <submittedName>
        <fullName evidence="6">ABC transporter ATP-binding protein</fullName>
    </submittedName>
</protein>
<evidence type="ECO:0000259" key="5">
    <source>
        <dbReference type="PROSITE" id="PS50893"/>
    </source>
</evidence>
<dbReference type="InterPro" id="IPR017871">
    <property type="entry name" value="ABC_transporter-like_CS"/>
</dbReference>
<dbReference type="InterPro" id="IPR003593">
    <property type="entry name" value="AAA+_ATPase"/>
</dbReference>
<evidence type="ECO:0000256" key="1">
    <source>
        <dbReference type="ARBA" id="ARBA00005417"/>
    </source>
</evidence>
<accession>A0A6M1S1L2</accession>
<keyword evidence="7" id="KW-1185">Reference proteome</keyword>
<keyword evidence="4 6" id="KW-0067">ATP-binding</keyword>
<keyword evidence="3" id="KW-0547">Nucleotide-binding</keyword>
<dbReference type="Gene3D" id="3.40.50.300">
    <property type="entry name" value="P-loop containing nucleotide triphosphate hydrolases"/>
    <property type="match status" value="1"/>
</dbReference>
<dbReference type="CDD" id="cd03230">
    <property type="entry name" value="ABC_DR_subfamily_A"/>
    <property type="match status" value="1"/>
</dbReference>
<dbReference type="Proteomes" id="UP000477311">
    <property type="component" value="Unassembled WGS sequence"/>
</dbReference>
<dbReference type="InterPro" id="IPR003439">
    <property type="entry name" value="ABC_transporter-like_ATP-bd"/>
</dbReference>
<feature type="domain" description="ABC transporter" evidence="5">
    <location>
        <begin position="3"/>
        <end position="233"/>
    </location>
</feature>
<keyword evidence="2" id="KW-0813">Transport</keyword>
<dbReference type="PROSITE" id="PS50893">
    <property type="entry name" value="ABC_TRANSPORTER_2"/>
    <property type="match status" value="1"/>
</dbReference>
<evidence type="ECO:0000256" key="2">
    <source>
        <dbReference type="ARBA" id="ARBA00022448"/>
    </source>
</evidence>
<dbReference type="AlphaFoldDB" id="A0A6M1S1L2"/>
<sequence>MRVEVRNLRKEFGRTIALAGVSFSFESGQIVGFVGPNGAGKTTTMRIMATVEEPTDGDVLLDGVSVCEYPEVARRRVGFVPDTLPGYPDITVREYLDFFARAHRIGRRERADVLAAVEEFTGLTGLRDKTLKALSKGMKQRVSLARALIHDPEVLILDEPAAGLDPRGRVELRELLLTLAQRGKAIFISSHILAELTEICTAVVIIERGRVVTQGPIQEVVRESSRHRTFAMRLLETPPHEEYQRLVRILAQMPRVERVQLQPQEVLFDVSGDGAVACEILARLVAEGFHVLEFRQTRADLEDVFLKVTQGEVS</sequence>
<dbReference type="InterPro" id="IPR027417">
    <property type="entry name" value="P-loop_NTPase"/>
</dbReference>
<evidence type="ECO:0000256" key="4">
    <source>
        <dbReference type="ARBA" id="ARBA00022840"/>
    </source>
</evidence>
<dbReference type="PROSITE" id="PS00211">
    <property type="entry name" value="ABC_TRANSPORTER_1"/>
    <property type="match status" value="1"/>
</dbReference>
<dbReference type="PANTHER" id="PTHR43335:SF3">
    <property type="entry name" value="ABC TRANSPORTER"/>
    <property type="match status" value="1"/>
</dbReference>
<dbReference type="PANTHER" id="PTHR43335">
    <property type="entry name" value="ABC TRANSPORTER, ATP-BINDING PROTEIN"/>
    <property type="match status" value="1"/>
</dbReference>
<evidence type="ECO:0000313" key="7">
    <source>
        <dbReference type="Proteomes" id="UP000477311"/>
    </source>
</evidence>
<comment type="similarity">
    <text evidence="1">Belongs to the ABC transporter superfamily.</text>
</comment>
<dbReference type="GO" id="GO:0016887">
    <property type="term" value="F:ATP hydrolysis activity"/>
    <property type="evidence" value="ECO:0007669"/>
    <property type="project" value="InterPro"/>
</dbReference>
<name>A0A6M1S1L2_9BACT</name>
<dbReference type="SMART" id="SM00382">
    <property type="entry name" value="AAA"/>
    <property type="match status" value="1"/>
</dbReference>
<dbReference type="SUPFAM" id="SSF52540">
    <property type="entry name" value="P-loop containing nucleoside triphosphate hydrolases"/>
    <property type="match status" value="1"/>
</dbReference>
<dbReference type="Pfam" id="PF00005">
    <property type="entry name" value="ABC_tran"/>
    <property type="match status" value="1"/>
</dbReference>
<dbReference type="GO" id="GO:0005524">
    <property type="term" value="F:ATP binding"/>
    <property type="evidence" value="ECO:0007669"/>
    <property type="project" value="UniProtKB-KW"/>
</dbReference>